<evidence type="ECO:0000313" key="10">
    <source>
        <dbReference type="Proteomes" id="UP000241769"/>
    </source>
</evidence>
<evidence type="ECO:0000259" key="8">
    <source>
        <dbReference type="PROSITE" id="PS50850"/>
    </source>
</evidence>
<feature type="transmembrane region" description="Helical" evidence="7">
    <location>
        <begin position="316"/>
        <end position="336"/>
    </location>
</feature>
<organism evidence="9 10">
    <name type="scientific">Planoprotostelium fungivorum</name>
    <dbReference type="NCBI Taxonomy" id="1890364"/>
    <lineage>
        <taxon>Eukaryota</taxon>
        <taxon>Amoebozoa</taxon>
        <taxon>Evosea</taxon>
        <taxon>Variosea</taxon>
        <taxon>Cavosteliida</taxon>
        <taxon>Cavosteliaceae</taxon>
        <taxon>Planoprotostelium</taxon>
    </lineage>
</organism>
<keyword evidence="2" id="KW-0813">Transport</keyword>
<name>A0A2P6NWC4_9EUKA</name>
<dbReference type="InterPro" id="IPR036259">
    <property type="entry name" value="MFS_trans_sf"/>
</dbReference>
<dbReference type="PRINTS" id="PR01035">
    <property type="entry name" value="TCRTETA"/>
</dbReference>
<feature type="transmembrane region" description="Helical" evidence="7">
    <location>
        <begin position="116"/>
        <end position="138"/>
    </location>
</feature>
<dbReference type="PANTHER" id="PTHR23504">
    <property type="entry name" value="MAJOR FACILITATOR SUPERFAMILY DOMAIN-CONTAINING PROTEIN 10"/>
    <property type="match status" value="1"/>
</dbReference>
<evidence type="ECO:0000256" key="2">
    <source>
        <dbReference type="ARBA" id="ARBA00022448"/>
    </source>
</evidence>
<dbReference type="Gene3D" id="1.20.1250.20">
    <property type="entry name" value="MFS general substrate transporter like domains"/>
    <property type="match status" value="1"/>
</dbReference>
<feature type="transmembrane region" description="Helical" evidence="7">
    <location>
        <begin position="150"/>
        <end position="175"/>
    </location>
</feature>
<feature type="transmembrane region" description="Helical" evidence="7">
    <location>
        <begin position="408"/>
        <end position="432"/>
    </location>
</feature>
<dbReference type="CDD" id="cd17330">
    <property type="entry name" value="MFS_SLC46_TetA_like"/>
    <property type="match status" value="1"/>
</dbReference>
<dbReference type="GO" id="GO:0016020">
    <property type="term" value="C:membrane"/>
    <property type="evidence" value="ECO:0007669"/>
    <property type="project" value="UniProtKB-SubCell"/>
</dbReference>
<dbReference type="InterPro" id="IPR001958">
    <property type="entry name" value="Tet-R_TetA/multi-R_MdtG-like"/>
</dbReference>
<dbReference type="GO" id="GO:0022857">
    <property type="term" value="F:transmembrane transporter activity"/>
    <property type="evidence" value="ECO:0007669"/>
    <property type="project" value="InterPro"/>
</dbReference>
<keyword evidence="4 7" id="KW-1133">Transmembrane helix</keyword>
<dbReference type="EMBL" id="MDYQ01000013">
    <property type="protein sequence ID" value="PRP88178.1"/>
    <property type="molecule type" value="Genomic_DNA"/>
</dbReference>
<feature type="region of interest" description="Disordered" evidence="6">
    <location>
        <begin position="1"/>
        <end position="21"/>
    </location>
</feature>
<dbReference type="Proteomes" id="UP000241769">
    <property type="component" value="Unassembled WGS sequence"/>
</dbReference>
<feature type="transmembrane region" description="Helical" evidence="7">
    <location>
        <begin position="342"/>
        <end position="363"/>
    </location>
</feature>
<keyword evidence="5 7" id="KW-0472">Membrane</keyword>
<evidence type="ECO:0000313" key="9">
    <source>
        <dbReference type="EMBL" id="PRP88178.1"/>
    </source>
</evidence>
<dbReference type="Pfam" id="PF07690">
    <property type="entry name" value="MFS_1"/>
    <property type="match status" value="1"/>
</dbReference>
<evidence type="ECO:0000256" key="6">
    <source>
        <dbReference type="SAM" id="MobiDB-lite"/>
    </source>
</evidence>
<dbReference type="OrthoDB" id="419616at2759"/>
<dbReference type="InParanoid" id="A0A2P6NWC4"/>
<dbReference type="PANTHER" id="PTHR23504:SF111">
    <property type="entry name" value="MAJOR FACILITATOR SUPERFAMILY (MFS) PROFILE DOMAIN-CONTAINING PROTEIN"/>
    <property type="match status" value="1"/>
</dbReference>
<evidence type="ECO:0000256" key="4">
    <source>
        <dbReference type="ARBA" id="ARBA00022989"/>
    </source>
</evidence>
<feature type="compositionally biased region" description="Basic and acidic residues" evidence="6">
    <location>
        <begin position="10"/>
        <end position="21"/>
    </location>
</feature>
<dbReference type="InterPro" id="IPR011701">
    <property type="entry name" value="MFS"/>
</dbReference>
<evidence type="ECO:0000256" key="3">
    <source>
        <dbReference type="ARBA" id="ARBA00022692"/>
    </source>
</evidence>
<comment type="caution">
    <text evidence="9">The sequence shown here is derived from an EMBL/GenBank/DDBJ whole genome shotgun (WGS) entry which is preliminary data.</text>
</comment>
<feature type="domain" description="Major facilitator superfamily (MFS) profile" evidence="8">
    <location>
        <begin position="79"/>
        <end position="502"/>
    </location>
</feature>
<evidence type="ECO:0000256" key="5">
    <source>
        <dbReference type="ARBA" id="ARBA00023136"/>
    </source>
</evidence>
<dbReference type="InterPro" id="IPR020846">
    <property type="entry name" value="MFS_dom"/>
</dbReference>
<reference evidence="9 10" key="1">
    <citation type="journal article" date="2018" name="Genome Biol. Evol.">
        <title>Multiple Roots of Fruiting Body Formation in Amoebozoa.</title>
        <authorList>
            <person name="Hillmann F."/>
            <person name="Forbes G."/>
            <person name="Novohradska S."/>
            <person name="Ferling I."/>
            <person name="Riege K."/>
            <person name="Groth M."/>
            <person name="Westermann M."/>
            <person name="Marz M."/>
            <person name="Spaller T."/>
            <person name="Winckler T."/>
            <person name="Schaap P."/>
            <person name="Glockner G."/>
        </authorList>
    </citation>
    <scope>NUCLEOTIDE SEQUENCE [LARGE SCALE GENOMIC DNA]</scope>
    <source>
        <strain evidence="9 10">Jena</strain>
    </source>
</reference>
<feature type="transmembrane region" description="Helical" evidence="7">
    <location>
        <begin position="81"/>
        <end position="101"/>
    </location>
</feature>
<protein>
    <recommendedName>
        <fullName evidence="8">Major facilitator superfamily (MFS) profile domain-containing protein</fullName>
    </recommendedName>
</protein>
<keyword evidence="10" id="KW-1185">Reference proteome</keyword>
<feature type="transmembrane region" description="Helical" evidence="7">
    <location>
        <begin position="250"/>
        <end position="272"/>
    </location>
</feature>
<sequence length="651" mass="70808">MPSKYAKLNTAEEEKGEKRSDCVAEGGSLIEDDVATFLSIELFLIELSDEDQPIQVITAGPKHSDEKPPPKDEGFPRVQLLMAYLLVVGDSIALSISIPFIPEMCEKRFGVSEEMVGVVSGVINGSYSFAMFLSSFALGHISDEFGRRPVLLFGSLIGFITTLFFGLSTTVWFALATRIIGGLTNSSVAVTKAVIADVTADKPQYRVVAYGYHGAAFSAARALCGALAGLTSGIILTRDESIPFISNNPYILPCITGSAVLFVSFIAAIFLLPETNKRARPFCSSSGEKSQKAARGGMKEGMKTIWKDPLLRKLNIMYCINSFANGGILTALPLYWSLSSGIAFSIFGAAAVVFQMGLFPYIMRRAGSKAAYLTSSILFVISSLMWPFNSIFYTSAGVTTFTTVITWIYLSVTCILSAVAFMMGLPLVSSMISNVSDPRRQGLVIGTAQSISSFLRSIGPVASGAIFSFSVVIKVPFLLFAFLAVQYLACGLIMFFISSDDADRIDRPPMRVDELEMDEQAGTIPQQIVVDDMRREVQGLLKETEGDDAEDSPAVLVVSPEAQHPIVIDVFASPEEIGIFEAEPRIVLRDKGIRIVEGQPKTVHIGANMQIRELSCIRIRSCSRSSTSGTKQKYKVVYFTVTKYSILFPSQ</sequence>
<feature type="transmembrane region" description="Helical" evidence="7">
    <location>
        <begin position="370"/>
        <end position="388"/>
    </location>
</feature>
<accession>A0A2P6NWC4</accession>
<evidence type="ECO:0000256" key="1">
    <source>
        <dbReference type="ARBA" id="ARBA00004141"/>
    </source>
</evidence>
<comment type="subcellular location">
    <subcellularLocation>
        <location evidence="1">Membrane</location>
        <topology evidence="1">Multi-pass membrane protein</topology>
    </subcellularLocation>
</comment>
<dbReference type="PROSITE" id="PS50850">
    <property type="entry name" value="MFS"/>
    <property type="match status" value="1"/>
</dbReference>
<gene>
    <name evidence="9" type="ORF">PROFUN_04001</name>
</gene>
<feature type="transmembrane region" description="Helical" evidence="7">
    <location>
        <begin position="477"/>
        <end position="497"/>
    </location>
</feature>
<proteinExistence type="predicted"/>
<dbReference type="AlphaFoldDB" id="A0A2P6NWC4"/>
<feature type="transmembrane region" description="Helical" evidence="7">
    <location>
        <begin position="453"/>
        <end position="471"/>
    </location>
</feature>
<dbReference type="SUPFAM" id="SSF103473">
    <property type="entry name" value="MFS general substrate transporter"/>
    <property type="match status" value="1"/>
</dbReference>
<keyword evidence="3 7" id="KW-0812">Transmembrane</keyword>
<evidence type="ECO:0000256" key="7">
    <source>
        <dbReference type="SAM" id="Phobius"/>
    </source>
</evidence>